<evidence type="ECO:0000313" key="3">
    <source>
        <dbReference type="Proteomes" id="UP000245702"/>
    </source>
</evidence>
<reference evidence="2 3" key="1">
    <citation type="submission" date="2016-01" db="EMBL/GenBank/DDBJ databases">
        <authorList>
            <person name="Brown R."/>
        </authorList>
    </citation>
    <scope>NUCLEOTIDE SEQUENCE [LARGE SCALE GENOMIC DNA]</scope>
    <source>
        <strain evidence="2">Sporomusa sphaeroides DSM 2875</strain>
    </source>
</reference>
<dbReference type="InterPro" id="IPR011051">
    <property type="entry name" value="RmlC_Cupin_sf"/>
</dbReference>
<proteinExistence type="predicted"/>
<dbReference type="EMBL" id="FCOW01000043">
    <property type="protein sequence ID" value="CVK21700.1"/>
    <property type="molecule type" value="Genomic_DNA"/>
</dbReference>
<dbReference type="Proteomes" id="UP000245702">
    <property type="component" value="Unassembled WGS sequence"/>
</dbReference>
<dbReference type="SUPFAM" id="SSF51182">
    <property type="entry name" value="RmlC-like cupins"/>
    <property type="match status" value="1"/>
</dbReference>
<dbReference type="InterPro" id="IPR014710">
    <property type="entry name" value="RmlC-like_jellyroll"/>
</dbReference>
<protein>
    <submittedName>
        <fullName evidence="2">Cupin domain protein</fullName>
    </submittedName>
</protein>
<dbReference type="Pfam" id="PF07883">
    <property type="entry name" value="Cupin_2"/>
    <property type="match status" value="1"/>
</dbReference>
<dbReference type="InterPro" id="IPR013096">
    <property type="entry name" value="Cupin_2"/>
</dbReference>
<sequence>MKNSKYVGKIDDLPLVDCSDFILGAEKRIVFGPDRFGDAYVMRCFTLEPYSVAPPNQHPWEHYALCIGGEGKFIVGNTEYDIANGYWMHVPGNISHIFWNTSDKEPLVIICIVPKGGDVNPFTTARPTHQECSF</sequence>
<keyword evidence="3" id="KW-1185">Reference proteome</keyword>
<comment type="caution">
    <text evidence="2">The sequence shown here is derived from an EMBL/GenBank/DDBJ whole genome shotgun (WGS) entry which is preliminary data.</text>
</comment>
<evidence type="ECO:0000313" key="2">
    <source>
        <dbReference type="EMBL" id="CVK21700.1"/>
    </source>
</evidence>
<evidence type="ECO:0000259" key="1">
    <source>
        <dbReference type="Pfam" id="PF07883"/>
    </source>
</evidence>
<dbReference type="RefSeq" id="WP_075758215.1">
    <property type="nucleotide sequence ID" value="NZ_CP146991.1"/>
</dbReference>
<feature type="domain" description="Cupin type-2" evidence="1">
    <location>
        <begin position="45"/>
        <end position="113"/>
    </location>
</feature>
<organism evidence="2 3">
    <name type="scientific">Sporomusa sphaeroides DSM 2875</name>
    <dbReference type="NCBI Taxonomy" id="1337886"/>
    <lineage>
        <taxon>Bacteria</taxon>
        <taxon>Bacillati</taxon>
        <taxon>Bacillota</taxon>
        <taxon>Negativicutes</taxon>
        <taxon>Selenomonadales</taxon>
        <taxon>Sporomusaceae</taxon>
        <taxon>Sporomusa</taxon>
    </lineage>
</organism>
<accession>A0ABM9W9C8</accession>
<gene>
    <name evidence="2" type="ORF">SSPH_04407</name>
</gene>
<dbReference type="Gene3D" id="2.60.120.10">
    <property type="entry name" value="Jelly Rolls"/>
    <property type="match status" value="1"/>
</dbReference>
<name>A0ABM9W9C8_9FIRM</name>